<evidence type="ECO:0000313" key="8">
    <source>
        <dbReference type="EMBL" id="MFC6392140.1"/>
    </source>
</evidence>
<accession>A0ABW1WY86</accession>
<evidence type="ECO:0000256" key="1">
    <source>
        <dbReference type="ARBA" id="ARBA00022630"/>
    </source>
</evidence>
<comment type="catalytic activity">
    <reaction evidence="5">
        <text>FMNH2 + NAD(+) = FMN + NADH + 2 H(+)</text>
        <dbReference type="Rhea" id="RHEA:21620"/>
        <dbReference type="ChEBI" id="CHEBI:15378"/>
        <dbReference type="ChEBI" id="CHEBI:57540"/>
        <dbReference type="ChEBI" id="CHEBI:57618"/>
        <dbReference type="ChEBI" id="CHEBI:57945"/>
        <dbReference type="ChEBI" id="CHEBI:58210"/>
        <dbReference type="EC" id="1.5.1.42"/>
    </reaction>
</comment>
<dbReference type="InterPro" id="IPR050268">
    <property type="entry name" value="NADH-dep_flavin_reductase"/>
</dbReference>
<dbReference type="EMBL" id="JBHSTT010000094">
    <property type="protein sequence ID" value="MFC6392140.1"/>
    <property type="molecule type" value="Genomic_DNA"/>
</dbReference>
<dbReference type="InterPro" id="IPR019917">
    <property type="entry name" value="RutF"/>
</dbReference>
<dbReference type="SMART" id="SM00903">
    <property type="entry name" value="Flavin_Reduct"/>
    <property type="match status" value="1"/>
</dbReference>
<comment type="caution">
    <text evidence="8">The sequence shown here is derived from an EMBL/GenBank/DDBJ whole genome shotgun (WGS) entry which is preliminary data.</text>
</comment>
<sequence length="201" mass="20982">MPDSAAAAPPVDAMAYREAMSRLASSVHLITTDGPGGRAGFTASAVCSVSDTPPTLLVCINRASSAYAALTRNGVLCVNTLGEGHQALATRFGGRTPMDERFADGAWRRLRSGAPALADALVSFDCRLVGRHDVGTHDVLFCAVEAVAAAGEAEPLLYSERRYRTLPRVPRLGSAPSEPAKPSRALGARPVDAPMPALRSA</sequence>
<dbReference type="InterPro" id="IPR002563">
    <property type="entry name" value="Flavin_Rdtase-like_dom"/>
</dbReference>
<keyword evidence="4 5" id="KW-0520">NAD</keyword>
<organism evidence="8 9">
    <name type="scientific">Methylorubrum zatmanii</name>
    <dbReference type="NCBI Taxonomy" id="29429"/>
    <lineage>
        <taxon>Bacteria</taxon>
        <taxon>Pseudomonadati</taxon>
        <taxon>Pseudomonadota</taxon>
        <taxon>Alphaproteobacteria</taxon>
        <taxon>Hyphomicrobiales</taxon>
        <taxon>Methylobacteriaceae</taxon>
        <taxon>Methylorubrum</taxon>
    </lineage>
</organism>
<evidence type="ECO:0000256" key="6">
    <source>
        <dbReference type="SAM" id="MobiDB-lite"/>
    </source>
</evidence>
<evidence type="ECO:0000256" key="2">
    <source>
        <dbReference type="ARBA" id="ARBA00022643"/>
    </source>
</evidence>
<dbReference type="HAMAP" id="MF_00833">
    <property type="entry name" value="RutF"/>
    <property type="match status" value="1"/>
</dbReference>
<evidence type="ECO:0000259" key="7">
    <source>
        <dbReference type="SMART" id="SM00903"/>
    </source>
</evidence>
<evidence type="ECO:0000256" key="5">
    <source>
        <dbReference type="HAMAP-Rule" id="MF_00833"/>
    </source>
</evidence>
<dbReference type="NCBIfam" id="TIGR03615">
    <property type="entry name" value="RutF"/>
    <property type="match status" value="1"/>
</dbReference>
<comment type="function">
    <text evidence="5">Catalyzes the reduction of FMN to FMNH2 which is used to reduce pyrimidine by RutA via the Rut pathway.</text>
</comment>
<gene>
    <name evidence="5 8" type="primary">rutF</name>
    <name evidence="8" type="ORF">ACFQDP_22815</name>
</gene>
<dbReference type="PANTHER" id="PTHR30466:SF1">
    <property type="entry name" value="FMN REDUCTASE (NADH) RUTF"/>
    <property type="match status" value="1"/>
</dbReference>
<reference evidence="9" key="1">
    <citation type="journal article" date="2019" name="Int. J. Syst. Evol. Microbiol.">
        <title>The Global Catalogue of Microorganisms (GCM) 10K type strain sequencing project: providing services to taxonomists for standard genome sequencing and annotation.</title>
        <authorList>
            <consortium name="The Broad Institute Genomics Platform"/>
            <consortium name="The Broad Institute Genome Sequencing Center for Infectious Disease"/>
            <person name="Wu L."/>
            <person name="Ma J."/>
        </authorList>
    </citation>
    <scope>NUCLEOTIDE SEQUENCE [LARGE SCALE GENOMIC DNA]</scope>
    <source>
        <strain evidence="9">CCUG 36916</strain>
    </source>
</reference>
<keyword evidence="3 5" id="KW-0560">Oxidoreductase</keyword>
<evidence type="ECO:0000256" key="3">
    <source>
        <dbReference type="ARBA" id="ARBA00023002"/>
    </source>
</evidence>
<keyword evidence="2 5" id="KW-0288">FMN</keyword>
<comment type="similarity">
    <text evidence="5">Belongs to the non-flavoprotein flavin reductase family. RutF subfamily.</text>
</comment>
<dbReference type="InterPro" id="IPR012349">
    <property type="entry name" value="Split_barrel_FMN-bd"/>
</dbReference>
<name>A0ABW1WY86_9HYPH</name>
<feature type="domain" description="Flavin reductase like" evidence="7">
    <location>
        <begin position="20"/>
        <end position="165"/>
    </location>
</feature>
<proteinExistence type="inferred from homology"/>
<dbReference type="RefSeq" id="WP_378741994.1">
    <property type="nucleotide sequence ID" value="NZ_JBHSTT010000094.1"/>
</dbReference>
<dbReference type="Pfam" id="PF01613">
    <property type="entry name" value="Flavin_Reduct"/>
    <property type="match status" value="1"/>
</dbReference>
<dbReference type="EC" id="1.5.1.42" evidence="5"/>
<dbReference type="PANTHER" id="PTHR30466">
    <property type="entry name" value="FLAVIN REDUCTASE"/>
    <property type="match status" value="1"/>
</dbReference>
<dbReference type="GO" id="GO:0052874">
    <property type="term" value="F:FMN reductase (NADH) activity"/>
    <property type="evidence" value="ECO:0007669"/>
    <property type="project" value="UniProtKB-EC"/>
</dbReference>
<evidence type="ECO:0000256" key="4">
    <source>
        <dbReference type="ARBA" id="ARBA00023027"/>
    </source>
</evidence>
<keyword evidence="9" id="KW-1185">Reference proteome</keyword>
<protein>
    <recommendedName>
        <fullName evidence="5">FMN reductase (NADH) RutF</fullName>
        <ecNumber evidence="5">1.5.1.42</ecNumber>
    </recommendedName>
    <alternativeName>
        <fullName evidence="5">FMN reductase</fullName>
    </alternativeName>
    <alternativeName>
        <fullName evidence="5">NADH-flavin reductase RutF</fullName>
    </alternativeName>
    <alternativeName>
        <fullName evidence="5">NADH:flavin oxidoreductase</fullName>
    </alternativeName>
</protein>
<dbReference type="SUPFAM" id="SSF50475">
    <property type="entry name" value="FMN-binding split barrel"/>
    <property type="match status" value="1"/>
</dbReference>
<feature type="region of interest" description="Disordered" evidence="6">
    <location>
        <begin position="169"/>
        <end position="201"/>
    </location>
</feature>
<dbReference type="Gene3D" id="2.30.110.10">
    <property type="entry name" value="Electron Transport, Fmn-binding Protein, Chain A"/>
    <property type="match status" value="1"/>
</dbReference>
<keyword evidence="1 5" id="KW-0285">Flavoprotein</keyword>
<dbReference type="Proteomes" id="UP001596237">
    <property type="component" value="Unassembled WGS sequence"/>
</dbReference>
<evidence type="ECO:0000313" key="9">
    <source>
        <dbReference type="Proteomes" id="UP001596237"/>
    </source>
</evidence>